<keyword evidence="2 5" id="KW-0812">Transmembrane</keyword>
<reference evidence="7" key="1">
    <citation type="submission" date="2021-11" db="EMBL/GenBank/DDBJ databases">
        <title>The complete genome of Massilia sp sp. G4R7.</title>
        <authorList>
            <person name="Liu L."/>
            <person name="Yue J."/>
            <person name="Yuan J."/>
            <person name="Yang F."/>
            <person name="Li L."/>
        </authorList>
    </citation>
    <scope>NUCLEOTIDE SEQUENCE</scope>
    <source>
        <strain evidence="7">G4R7</strain>
    </source>
</reference>
<organism evidence="7 8">
    <name type="scientific">Massilia phyllostachyos</name>
    <dbReference type="NCBI Taxonomy" id="2898585"/>
    <lineage>
        <taxon>Bacteria</taxon>
        <taxon>Pseudomonadati</taxon>
        <taxon>Pseudomonadota</taxon>
        <taxon>Betaproteobacteria</taxon>
        <taxon>Burkholderiales</taxon>
        <taxon>Oxalobacteraceae</taxon>
        <taxon>Telluria group</taxon>
        <taxon>Massilia</taxon>
    </lineage>
</organism>
<keyword evidence="3 5" id="KW-1133">Transmembrane helix</keyword>
<feature type="transmembrane region" description="Helical" evidence="5">
    <location>
        <begin position="285"/>
        <end position="308"/>
    </location>
</feature>
<dbReference type="Gene3D" id="1.20.1250.20">
    <property type="entry name" value="MFS general substrate transporter like domains"/>
    <property type="match status" value="1"/>
</dbReference>
<feature type="transmembrane region" description="Helical" evidence="5">
    <location>
        <begin position="183"/>
        <end position="203"/>
    </location>
</feature>
<evidence type="ECO:0000256" key="2">
    <source>
        <dbReference type="ARBA" id="ARBA00022692"/>
    </source>
</evidence>
<feature type="transmembrane region" description="Helical" evidence="5">
    <location>
        <begin position="320"/>
        <end position="337"/>
    </location>
</feature>
<evidence type="ECO:0000313" key="8">
    <source>
        <dbReference type="Proteomes" id="UP001179361"/>
    </source>
</evidence>
<dbReference type="EMBL" id="JAJNOC010000010">
    <property type="protein sequence ID" value="MCD2518980.1"/>
    <property type="molecule type" value="Genomic_DNA"/>
</dbReference>
<sequence>MSTLPSDCDRALAAGPAPAQAEAPAHPTLVLCTSILASSLAFIDGSVVNVGLSAIGQDLAGRGADLSWVINGYLLPLSSLLLLGGALGDHYGRKRMLLAGIAVFALAALLCAWAPQLSLLVAGRVLQGMGAALVLPNSLAILSATFEGKKRGRAVGIWAAAGAAAGAIGPLLGGWLIDAVGWRAIFTINLPIAALAMFMAWRFVTLKKGSKPTPLDPLGAVLASLGLACLTWGLAEASAEKQLTTWAGIALAAGVAILAAFLWIERRAGERAMLPMKLFAASGFSGLNLMTFLLYGALGALMLLVPFVLIQALDYSAKEAGAALLPFPIVLAFASPLMGRVAASHGSRLPLSIGSLIVAGGFLLALRIGTGSYMTTVLPAMLTIALGMACVAAPLTTAVLSSVDERHTGIASGFNSAVARGGGLIATALLGVVLTAQGRALLGPFHAALVVCAASAAAAAVCAFVWVRTSNMPAK</sequence>
<evidence type="ECO:0000256" key="1">
    <source>
        <dbReference type="ARBA" id="ARBA00004141"/>
    </source>
</evidence>
<evidence type="ECO:0000256" key="3">
    <source>
        <dbReference type="ARBA" id="ARBA00022989"/>
    </source>
</evidence>
<feature type="transmembrane region" description="Helical" evidence="5">
    <location>
        <begin position="121"/>
        <end position="142"/>
    </location>
</feature>
<feature type="transmembrane region" description="Helical" evidence="5">
    <location>
        <begin position="66"/>
        <end position="84"/>
    </location>
</feature>
<dbReference type="PANTHER" id="PTHR42718">
    <property type="entry name" value="MAJOR FACILITATOR SUPERFAMILY MULTIDRUG TRANSPORTER MFSC"/>
    <property type="match status" value="1"/>
</dbReference>
<gene>
    <name evidence="7" type="ORF">LQ564_22010</name>
</gene>
<feature type="transmembrane region" description="Helical" evidence="5">
    <location>
        <begin position="447"/>
        <end position="467"/>
    </location>
</feature>
<feature type="transmembrane region" description="Helical" evidence="5">
    <location>
        <begin position="96"/>
        <end position="115"/>
    </location>
</feature>
<feature type="domain" description="Major facilitator superfamily (MFS) profile" evidence="6">
    <location>
        <begin position="30"/>
        <end position="471"/>
    </location>
</feature>
<evidence type="ECO:0000259" key="6">
    <source>
        <dbReference type="PROSITE" id="PS50850"/>
    </source>
</evidence>
<dbReference type="InterPro" id="IPR020846">
    <property type="entry name" value="MFS_dom"/>
</dbReference>
<feature type="transmembrane region" description="Helical" evidence="5">
    <location>
        <begin position="421"/>
        <end position="441"/>
    </location>
</feature>
<dbReference type="RefSeq" id="WP_231060257.1">
    <property type="nucleotide sequence ID" value="NZ_JAJNOC010000010.1"/>
</dbReference>
<comment type="caution">
    <text evidence="7">The sequence shown here is derived from an EMBL/GenBank/DDBJ whole genome shotgun (WGS) entry which is preliminary data.</text>
</comment>
<proteinExistence type="predicted"/>
<dbReference type="Gene3D" id="1.20.1720.10">
    <property type="entry name" value="Multidrug resistance protein D"/>
    <property type="match status" value="1"/>
</dbReference>
<keyword evidence="8" id="KW-1185">Reference proteome</keyword>
<feature type="transmembrane region" description="Helical" evidence="5">
    <location>
        <begin position="380"/>
        <end position="400"/>
    </location>
</feature>
<evidence type="ECO:0000256" key="4">
    <source>
        <dbReference type="ARBA" id="ARBA00023136"/>
    </source>
</evidence>
<feature type="transmembrane region" description="Helical" evidence="5">
    <location>
        <begin position="154"/>
        <end position="177"/>
    </location>
</feature>
<dbReference type="PANTHER" id="PTHR42718:SF42">
    <property type="entry name" value="EXPORT PROTEIN"/>
    <property type="match status" value="1"/>
</dbReference>
<dbReference type="Pfam" id="PF07690">
    <property type="entry name" value="MFS_1"/>
    <property type="match status" value="2"/>
</dbReference>
<evidence type="ECO:0000313" key="7">
    <source>
        <dbReference type="EMBL" id="MCD2518980.1"/>
    </source>
</evidence>
<name>A0ABS8QB71_9BURK</name>
<dbReference type="SUPFAM" id="SSF103473">
    <property type="entry name" value="MFS general substrate transporter"/>
    <property type="match status" value="1"/>
</dbReference>
<feature type="transmembrane region" description="Helical" evidence="5">
    <location>
        <begin position="246"/>
        <end position="264"/>
    </location>
</feature>
<dbReference type="InterPro" id="IPR011701">
    <property type="entry name" value="MFS"/>
</dbReference>
<feature type="transmembrane region" description="Helical" evidence="5">
    <location>
        <begin position="349"/>
        <end position="368"/>
    </location>
</feature>
<accession>A0ABS8QB71</accession>
<dbReference type="InterPro" id="IPR036259">
    <property type="entry name" value="MFS_trans_sf"/>
</dbReference>
<dbReference type="PROSITE" id="PS50850">
    <property type="entry name" value="MFS"/>
    <property type="match status" value="1"/>
</dbReference>
<comment type="subcellular location">
    <subcellularLocation>
        <location evidence="1">Membrane</location>
        <topology evidence="1">Multi-pass membrane protein</topology>
    </subcellularLocation>
</comment>
<dbReference type="Proteomes" id="UP001179361">
    <property type="component" value="Unassembled WGS sequence"/>
</dbReference>
<protein>
    <submittedName>
        <fullName evidence="7">MFS transporter</fullName>
    </submittedName>
</protein>
<keyword evidence="4 5" id="KW-0472">Membrane</keyword>
<evidence type="ECO:0000256" key="5">
    <source>
        <dbReference type="SAM" id="Phobius"/>
    </source>
</evidence>
<feature type="transmembrane region" description="Helical" evidence="5">
    <location>
        <begin position="215"/>
        <end position="234"/>
    </location>
</feature>
<dbReference type="CDD" id="cd17321">
    <property type="entry name" value="MFS_MMR_MDR_like"/>
    <property type="match status" value="1"/>
</dbReference>